<protein>
    <recommendedName>
        <fullName evidence="4">Amidase domain-containing protein</fullName>
    </recommendedName>
</protein>
<dbReference type="FunFam" id="3.90.1300.10:FF:000003">
    <property type="entry name" value="Amidase signature enzyme"/>
    <property type="match status" value="1"/>
</dbReference>
<dbReference type="PANTHER" id="PTHR45847:SF7">
    <property type="entry name" value="AMIDASE DOMAIN-CONTAINING PROTEIN"/>
    <property type="match status" value="1"/>
</dbReference>
<dbReference type="SUPFAM" id="SSF75304">
    <property type="entry name" value="Amidase signature (AS) enzymes"/>
    <property type="match status" value="1"/>
</dbReference>
<keyword evidence="2" id="KW-0378">Hydrolase</keyword>
<dbReference type="AlphaFoldDB" id="A0AAE9JGK0"/>
<evidence type="ECO:0000256" key="3">
    <source>
        <dbReference type="SAM" id="MobiDB-lite"/>
    </source>
</evidence>
<dbReference type="PROSITE" id="PS00571">
    <property type="entry name" value="AMIDASES"/>
    <property type="match status" value="1"/>
</dbReference>
<gene>
    <name evidence="5" type="ORF">L5515_012587</name>
</gene>
<organism evidence="5 6">
    <name type="scientific">Caenorhabditis briggsae</name>
    <dbReference type="NCBI Taxonomy" id="6238"/>
    <lineage>
        <taxon>Eukaryota</taxon>
        <taxon>Metazoa</taxon>
        <taxon>Ecdysozoa</taxon>
        <taxon>Nematoda</taxon>
        <taxon>Chromadorea</taxon>
        <taxon>Rhabditida</taxon>
        <taxon>Rhabditina</taxon>
        <taxon>Rhabditomorpha</taxon>
        <taxon>Rhabditoidea</taxon>
        <taxon>Rhabditidae</taxon>
        <taxon>Peloderinae</taxon>
        <taxon>Caenorhabditis</taxon>
    </lineage>
</organism>
<dbReference type="Proteomes" id="UP000829354">
    <property type="component" value="Chromosome IV"/>
</dbReference>
<dbReference type="PANTHER" id="PTHR45847">
    <property type="entry name" value="FATTY ACID AMIDE HYDROLASE"/>
    <property type="match status" value="1"/>
</dbReference>
<feature type="region of interest" description="Disordered" evidence="3">
    <location>
        <begin position="638"/>
        <end position="659"/>
    </location>
</feature>
<name>A0AAE9JGK0_CAEBR</name>
<comment type="similarity">
    <text evidence="1">Belongs to the amidase family.</text>
</comment>
<dbReference type="InterPro" id="IPR020556">
    <property type="entry name" value="Amidase_CS"/>
</dbReference>
<evidence type="ECO:0000313" key="6">
    <source>
        <dbReference type="Proteomes" id="UP000829354"/>
    </source>
</evidence>
<evidence type="ECO:0000313" key="5">
    <source>
        <dbReference type="EMBL" id="UMM30885.1"/>
    </source>
</evidence>
<proteinExistence type="inferred from homology"/>
<sequence length="659" mass="73889">MLSAIFWTIFGLSIWAIPKILGYINHRQKLKTLIKQRQADRKVNFDWARNNFEKLDPARAAEINFQEFQNLRESLKNGNFQPVETLRAFQRKAFEANAKTNCVCLFIQEALEIAQHLETLAKDPDYKKPPLFGVPVSIKESIHVKNMDSTLGYSQNINNPSKSNSLSVDQLIRLGAVPFVHTNIPIALLSFGCSNPVYGSTSNPFDTTRVPGGSSGGEAALVALGGSVLGIGTDVGGSVRTPASFCGIAGFKSSSDRSPQLGKTASIPGRQLLLSVEGPLAKNIDVCVEYLRLKWNDLALFEKDVYLPPVKFREDIYNAKNSLKIGFYLNDGYQKASPAYERAVKETVEVLKDLGHDLIEFEVPRPDHMYSIFCAGATADGGLYLMNSLANDIIPPESNIGFPVARLPHFVQRILRKYWPNRRERQIIQQLPHDTEEMRLMHEKIEDYRHEFVMAMRAKGLDAIVCPSFGCPPPHHGVPNKIMSATSYTALYNLIDFAAGTVPVTVQKPEDEQELRKVKTEDSWDRKIVSESKNCDGLPVAVQIAAPPFREEMVLRLLRDVEERIGLINTVSKTNIVIRRASGSRGVSEFVLKFKVSYSQMKPLLLFALVNMIDLLLTSSSQEFRLLNDWNTTQSESQELKQTYRPRTSTEGRFCQNAS</sequence>
<reference evidence="5 6" key="1">
    <citation type="submission" date="2022-04" db="EMBL/GenBank/DDBJ databases">
        <title>Chromosome-level reference genomes for two strains of Caenorhabditis briggsae: an improved platform for comparative genomics.</title>
        <authorList>
            <person name="Stevens L."/>
            <person name="Andersen E."/>
        </authorList>
    </citation>
    <scope>NUCLEOTIDE SEQUENCE [LARGE SCALE GENOMIC DNA]</scope>
    <source>
        <strain evidence="5">VX34</strain>
        <tissue evidence="5">Whole-organism</tissue>
    </source>
</reference>
<feature type="domain" description="Amidase" evidence="4">
    <location>
        <begin position="84"/>
        <end position="555"/>
    </location>
</feature>
<dbReference type="InterPro" id="IPR052096">
    <property type="entry name" value="Endocannabinoid_amidase"/>
</dbReference>
<dbReference type="InterPro" id="IPR023631">
    <property type="entry name" value="Amidase_dom"/>
</dbReference>
<evidence type="ECO:0000256" key="2">
    <source>
        <dbReference type="ARBA" id="ARBA00022801"/>
    </source>
</evidence>
<dbReference type="EMBL" id="CP092623">
    <property type="protein sequence ID" value="UMM30885.1"/>
    <property type="molecule type" value="Genomic_DNA"/>
</dbReference>
<evidence type="ECO:0000259" key="4">
    <source>
        <dbReference type="Pfam" id="PF01425"/>
    </source>
</evidence>
<evidence type="ECO:0000256" key="1">
    <source>
        <dbReference type="ARBA" id="ARBA00009199"/>
    </source>
</evidence>
<dbReference type="GO" id="GO:0016787">
    <property type="term" value="F:hydrolase activity"/>
    <property type="evidence" value="ECO:0007669"/>
    <property type="project" value="UniProtKB-KW"/>
</dbReference>
<dbReference type="Pfam" id="PF01425">
    <property type="entry name" value="Amidase"/>
    <property type="match status" value="1"/>
</dbReference>
<keyword evidence="6" id="KW-1185">Reference proteome</keyword>
<dbReference type="Gene3D" id="3.90.1300.10">
    <property type="entry name" value="Amidase signature (AS) domain"/>
    <property type="match status" value="1"/>
</dbReference>
<dbReference type="InterPro" id="IPR036928">
    <property type="entry name" value="AS_sf"/>
</dbReference>
<accession>A0AAE9JGK0</accession>